<comment type="caution">
    <text evidence="3">The sequence shown here is derived from an EMBL/GenBank/DDBJ whole genome shotgun (WGS) entry which is preliminary data.</text>
</comment>
<protein>
    <submittedName>
        <fullName evidence="3">Ppx/GppA family phosphatase</fullName>
    </submittedName>
</protein>
<evidence type="ECO:0000259" key="2">
    <source>
        <dbReference type="Pfam" id="PF21697"/>
    </source>
</evidence>
<accession>A0A7Y0E2R2</accession>
<dbReference type="Gene3D" id="3.30.420.40">
    <property type="match status" value="1"/>
</dbReference>
<dbReference type="Proteomes" id="UP000539372">
    <property type="component" value="Unassembled WGS sequence"/>
</dbReference>
<dbReference type="CDD" id="cd24052">
    <property type="entry name" value="ASKHA_NBD_HpPPX-GppA-like"/>
    <property type="match status" value="1"/>
</dbReference>
<reference evidence="3 4" key="1">
    <citation type="submission" date="2020-04" db="EMBL/GenBank/DDBJ databases">
        <title>Rhodospirillaceae bacterium KN72 isolated from deep sea.</title>
        <authorList>
            <person name="Zhang D.-C."/>
        </authorList>
    </citation>
    <scope>NUCLEOTIDE SEQUENCE [LARGE SCALE GENOMIC DNA]</scope>
    <source>
        <strain evidence="3 4">KN72</strain>
    </source>
</reference>
<dbReference type="Gene3D" id="3.30.420.150">
    <property type="entry name" value="Exopolyphosphatase. Domain 2"/>
    <property type="match status" value="1"/>
</dbReference>
<dbReference type="AlphaFoldDB" id="A0A7Y0E2R2"/>
<dbReference type="Gene3D" id="1.10.3210.10">
    <property type="entry name" value="Hypothetical protein af1432"/>
    <property type="match status" value="1"/>
</dbReference>
<dbReference type="InterPro" id="IPR003695">
    <property type="entry name" value="Ppx_GppA_N"/>
</dbReference>
<dbReference type="SUPFAM" id="SSF109604">
    <property type="entry name" value="HD-domain/PDEase-like"/>
    <property type="match status" value="1"/>
</dbReference>
<evidence type="ECO:0000313" key="3">
    <source>
        <dbReference type="EMBL" id="NMM46123.1"/>
    </source>
</evidence>
<dbReference type="InterPro" id="IPR048951">
    <property type="entry name" value="Ppx_C"/>
</dbReference>
<organism evidence="3 4">
    <name type="scientific">Pacificispira spongiicola</name>
    <dbReference type="NCBI Taxonomy" id="2729598"/>
    <lineage>
        <taxon>Bacteria</taxon>
        <taxon>Pseudomonadati</taxon>
        <taxon>Pseudomonadota</taxon>
        <taxon>Alphaproteobacteria</taxon>
        <taxon>Rhodospirillales</taxon>
        <taxon>Rhodospirillaceae</taxon>
        <taxon>Pacificispira</taxon>
    </lineage>
</organism>
<dbReference type="Pfam" id="PF02541">
    <property type="entry name" value="Ppx-GppA"/>
    <property type="match status" value="1"/>
</dbReference>
<keyword evidence="4" id="KW-1185">Reference proteome</keyword>
<sequence>MPELRIDYSPKPSAAVVDIGSNSIRLVVYESADRAPVPLFNEKLLCGLGRGLDATGRLHEEGVEMALKALPRFMRVAREMGVASIDILATAAARDAENGAEFIRRAGQLCGQEIRVLTGEEEARLSGLGVVSSTPGADGMMGDLGGGSVELVELDHGQTGRQATLPLGPLRLDPKLVAKPTKAVETLDAALAGVDWIDSMKGRHFHLVGGAWRNLARMHMDHTGYPLHIIHNYRIPTAKALELIDLVAHQSPTALQRVPGISKRRVETLPYAAMLLHRILIKGQPKEVVFCANGLREGCLFDKLSADEKAIDPLLSGCVRHADHEKPDSAVTGDDLFDWMSGLFDGEELPQRRLRKAACILSDIARREHPDYRAEHALMRVLRLPVTGIEHKERAFLALAVSSRHAQVSDDHAGMRAVRSLIDDKDMDKARAIGLAIRFAYTLTGGVSPILDRMTLRRDGAKLLLNIPPDLAFLIGDAVERRFAHLGKVLSATPEFVTGSD</sequence>
<dbReference type="InterPro" id="IPR050273">
    <property type="entry name" value="GppA/Ppx_hydrolase"/>
</dbReference>
<dbReference type="InterPro" id="IPR043129">
    <property type="entry name" value="ATPase_NBD"/>
</dbReference>
<dbReference type="PANTHER" id="PTHR30005:SF0">
    <property type="entry name" value="RETROGRADE REGULATION PROTEIN 2"/>
    <property type="match status" value="1"/>
</dbReference>
<feature type="domain" description="Ppx/GppA phosphatase N-terminal" evidence="1">
    <location>
        <begin position="27"/>
        <end position="305"/>
    </location>
</feature>
<feature type="domain" description="Exopolyphosphatase C-terminal" evidence="2">
    <location>
        <begin position="351"/>
        <end position="495"/>
    </location>
</feature>
<dbReference type="Pfam" id="PF21697">
    <property type="entry name" value="Ppx_C"/>
    <property type="match status" value="1"/>
</dbReference>
<name>A0A7Y0E2R2_9PROT</name>
<proteinExistence type="predicted"/>
<evidence type="ECO:0000259" key="1">
    <source>
        <dbReference type="Pfam" id="PF02541"/>
    </source>
</evidence>
<evidence type="ECO:0000313" key="4">
    <source>
        <dbReference type="Proteomes" id="UP000539372"/>
    </source>
</evidence>
<dbReference type="SUPFAM" id="SSF53067">
    <property type="entry name" value="Actin-like ATPase domain"/>
    <property type="match status" value="2"/>
</dbReference>
<dbReference type="PANTHER" id="PTHR30005">
    <property type="entry name" value="EXOPOLYPHOSPHATASE"/>
    <property type="match status" value="1"/>
</dbReference>
<dbReference type="RefSeq" id="WP_169626511.1">
    <property type="nucleotide sequence ID" value="NZ_JABBNT010000005.1"/>
</dbReference>
<dbReference type="EMBL" id="JABBNT010000005">
    <property type="protein sequence ID" value="NMM46123.1"/>
    <property type="molecule type" value="Genomic_DNA"/>
</dbReference>
<dbReference type="GO" id="GO:0016462">
    <property type="term" value="F:pyrophosphatase activity"/>
    <property type="evidence" value="ECO:0007669"/>
    <property type="project" value="TreeGrafter"/>
</dbReference>
<gene>
    <name evidence="3" type="ORF">HH303_16645</name>
</gene>